<gene>
    <name evidence="2" type="ORF">J2S57_004584</name>
</gene>
<accession>A0ABT9P805</accession>
<feature type="chain" id="PRO_5045487897" description="Secreted protein" evidence="1">
    <location>
        <begin position="32"/>
        <end position="187"/>
    </location>
</feature>
<protein>
    <recommendedName>
        <fullName evidence="4">Secreted protein</fullName>
    </recommendedName>
</protein>
<keyword evidence="3" id="KW-1185">Reference proteome</keyword>
<dbReference type="Proteomes" id="UP001235712">
    <property type="component" value="Unassembled WGS sequence"/>
</dbReference>
<sequence length="187" mass="18806">MTAHTRNQLRRSTVPAAVTGLLIASAALAPAASAAASASSGLKIPVVCESTAEDTVGSQNPGNPDAIDFEGTGTVVCLTLTGGLLAKGTSTFSGTIPKGACTNLDQGYVYRARVDWNDGTYTTGTFDDFTQTKLGGTAAVLISGVTDASSTKFGSWHNLLVSASLGGCGTPAAEADKTQAGVVLYTP</sequence>
<evidence type="ECO:0000256" key="1">
    <source>
        <dbReference type="SAM" id="SignalP"/>
    </source>
</evidence>
<evidence type="ECO:0000313" key="2">
    <source>
        <dbReference type="EMBL" id="MDP9828835.1"/>
    </source>
</evidence>
<proteinExistence type="predicted"/>
<dbReference type="EMBL" id="JAUSQZ010000001">
    <property type="protein sequence ID" value="MDP9828835.1"/>
    <property type="molecule type" value="Genomic_DNA"/>
</dbReference>
<evidence type="ECO:0008006" key="4">
    <source>
        <dbReference type="Google" id="ProtNLM"/>
    </source>
</evidence>
<dbReference type="RefSeq" id="WP_307246422.1">
    <property type="nucleotide sequence ID" value="NZ_JAUSQZ010000001.1"/>
</dbReference>
<name>A0ABT9P805_9ACTN</name>
<reference evidence="2 3" key="1">
    <citation type="submission" date="2023-07" db="EMBL/GenBank/DDBJ databases">
        <title>Sequencing the genomes of 1000 actinobacteria strains.</title>
        <authorList>
            <person name="Klenk H.-P."/>
        </authorList>
    </citation>
    <scope>NUCLEOTIDE SEQUENCE [LARGE SCALE GENOMIC DNA]</scope>
    <source>
        <strain evidence="2 3">DSM 44388</strain>
    </source>
</reference>
<organism evidence="2 3">
    <name type="scientific">Kineosporia succinea</name>
    <dbReference type="NCBI Taxonomy" id="84632"/>
    <lineage>
        <taxon>Bacteria</taxon>
        <taxon>Bacillati</taxon>
        <taxon>Actinomycetota</taxon>
        <taxon>Actinomycetes</taxon>
        <taxon>Kineosporiales</taxon>
        <taxon>Kineosporiaceae</taxon>
        <taxon>Kineosporia</taxon>
    </lineage>
</organism>
<keyword evidence="1" id="KW-0732">Signal</keyword>
<comment type="caution">
    <text evidence="2">The sequence shown here is derived from an EMBL/GenBank/DDBJ whole genome shotgun (WGS) entry which is preliminary data.</text>
</comment>
<evidence type="ECO:0000313" key="3">
    <source>
        <dbReference type="Proteomes" id="UP001235712"/>
    </source>
</evidence>
<feature type="signal peptide" evidence="1">
    <location>
        <begin position="1"/>
        <end position="31"/>
    </location>
</feature>